<proteinExistence type="predicted"/>
<reference evidence="2 3" key="1">
    <citation type="submission" date="2016-10" db="EMBL/GenBank/DDBJ databases">
        <authorList>
            <person name="Varghese N."/>
            <person name="Submissions S."/>
        </authorList>
    </citation>
    <scope>NUCLEOTIDE SEQUENCE [LARGE SCALE GENOMIC DNA]</scope>
    <source>
        <strain evidence="2 3">DSM 16392</strain>
    </source>
</reference>
<comment type="caution">
    <text evidence="2">The sequence shown here is derived from an EMBL/GenBank/DDBJ whole genome shotgun (WGS) entry which is preliminary data.</text>
</comment>
<protein>
    <submittedName>
        <fullName evidence="2">Predicted transcription regulator, contains HTH domain, MarR family</fullName>
    </submittedName>
</protein>
<dbReference type="PIRSF" id="PIRSF036158">
    <property type="entry name" value="UCP036158_MarR"/>
    <property type="match status" value="1"/>
</dbReference>
<evidence type="ECO:0000259" key="1">
    <source>
        <dbReference type="SMART" id="SM00347"/>
    </source>
</evidence>
<sequence>MSDALEQKNTGGLGVGPVVSSSHLASGELPALSEVEFAVTMMVNAYHRWMVRCMAAAGQEGLSPLETLVLHSVNHRERSKTLADLCLVLNIEDTHTVSYALKKLEKAGLVQSGKRGKEKIAEITEEGCALCDAYKQLRDALLVKPVKELGLDEAELSRLASVLRSVSGHYDQAARSAAAM</sequence>
<dbReference type="SMART" id="SM00347">
    <property type="entry name" value="HTH_MARR"/>
    <property type="match status" value="1"/>
</dbReference>
<keyword evidence="3" id="KW-1185">Reference proteome</keyword>
<feature type="domain" description="HTH marR-type" evidence="1">
    <location>
        <begin position="55"/>
        <end position="154"/>
    </location>
</feature>
<accession>A0A1I3XQN6</accession>
<name>A0A1I3XQN6_9HYPH</name>
<evidence type="ECO:0000313" key="2">
    <source>
        <dbReference type="EMBL" id="SFK21967.1"/>
    </source>
</evidence>
<dbReference type="Proteomes" id="UP000199598">
    <property type="component" value="Unassembled WGS sequence"/>
</dbReference>
<dbReference type="InterPro" id="IPR011991">
    <property type="entry name" value="ArsR-like_HTH"/>
</dbReference>
<dbReference type="InterPro" id="IPR036388">
    <property type="entry name" value="WH-like_DNA-bd_sf"/>
</dbReference>
<dbReference type="SUPFAM" id="SSF46785">
    <property type="entry name" value="Winged helix' DNA-binding domain"/>
    <property type="match status" value="1"/>
</dbReference>
<dbReference type="InterPro" id="IPR036390">
    <property type="entry name" value="WH_DNA-bd_sf"/>
</dbReference>
<dbReference type="CDD" id="cd00090">
    <property type="entry name" value="HTH_ARSR"/>
    <property type="match status" value="1"/>
</dbReference>
<dbReference type="EMBL" id="FOSK01000003">
    <property type="protein sequence ID" value="SFK21967.1"/>
    <property type="molecule type" value="Genomic_DNA"/>
</dbReference>
<dbReference type="InterPro" id="IPR000835">
    <property type="entry name" value="HTH_MarR-typ"/>
</dbReference>
<gene>
    <name evidence="2" type="ORF">SAMN04488518_10398</name>
</gene>
<evidence type="ECO:0000313" key="3">
    <source>
        <dbReference type="Proteomes" id="UP000199598"/>
    </source>
</evidence>
<dbReference type="Gene3D" id="1.10.10.10">
    <property type="entry name" value="Winged helix-like DNA-binding domain superfamily/Winged helix DNA-binding domain"/>
    <property type="match status" value="1"/>
</dbReference>
<dbReference type="InterPro" id="IPR014601">
    <property type="entry name" value="Trans_reg_MarR_HTH"/>
</dbReference>
<organism evidence="2 3">
    <name type="scientific">Pseudovibrio ascidiaceicola</name>
    <dbReference type="NCBI Taxonomy" id="285279"/>
    <lineage>
        <taxon>Bacteria</taxon>
        <taxon>Pseudomonadati</taxon>
        <taxon>Pseudomonadota</taxon>
        <taxon>Alphaproteobacteria</taxon>
        <taxon>Hyphomicrobiales</taxon>
        <taxon>Stappiaceae</taxon>
        <taxon>Pseudovibrio</taxon>
    </lineage>
</organism>
<dbReference type="Pfam" id="PF13463">
    <property type="entry name" value="HTH_27"/>
    <property type="match status" value="1"/>
</dbReference>
<dbReference type="RefSeq" id="WP_093518053.1">
    <property type="nucleotide sequence ID" value="NZ_FOSK01000003.1"/>
</dbReference>